<name>A0A4C1SGC0_EUMVA</name>
<dbReference type="AlphaFoldDB" id="A0A4C1SGC0"/>
<dbReference type="OrthoDB" id="413953at2759"/>
<proteinExistence type="predicted"/>
<dbReference type="Pfam" id="PF13242">
    <property type="entry name" value="Hydrolase_like"/>
    <property type="match status" value="1"/>
</dbReference>
<dbReference type="InterPro" id="IPR023214">
    <property type="entry name" value="HAD_sf"/>
</dbReference>
<dbReference type="InterPro" id="IPR036412">
    <property type="entry name" value="HAD-like_sf"/>
</dbReference>
<evidence type="ECO:0000313" key="2">
    <source>
        <dbReference type="EMBL" id="GBP00936.1"/>
    </source>
</evidence>
<protein>
    <submittedName>
        <fullName evidence="2">Uncharacterized protein</fullName>
    </submittedName>
</protein>
<accession>A0A4C1SGC0</accession>
<keyword evidence="3" id="KW-1185">Reference proteome</keyword>
<dbReference type="SUPFAM" id="SSF56784">
    <property type="entry name" value="HAD-like"/>
    <property type="match status" value="1"/>
</dbReference>
<dbReference type="EMBL" id="BGZK01000007">
    <property type="protein sequence ID" value="GBP00936.1"/>
    <property type="molecule type" value="Genomic_DNA"/>
</dbReference>
<evidence type="ECO:0000256" key="1">
    <source>
        <dbReference type="SAM" id="MobiDB-lite"/>
    </source>
</evidence>
<feature type="region of interest" description="Disordered" evidence="1">
    <location>
        <begin position="17"/>
        <end position="36"/>
    </location>
</feature>
<gene>
    <name evidence="2" type="ORF">EVAR_2250_1</name>
</gene>
<organism evidence="2 3">
    <name type="scientific">Eumeta variegata</name>
    <name type="common">Bagworm moth</name>
    <name type="synonym">Eumeta japonica</name>
    <dbReference type="NCBI Taxonomy" id="151549"/>
    <lineage>
        <taxon>Eukaryota</taxon>
        <taxon>Metazoa</taxon>
        <taxon>Ecdysozoa</taxon>
        <taxon>Arthropoda</taxon>
        <taxon>Hexapoda</taxon>
        <taxon>Insecta</taxon>
        <taxon>Pterygota</taxon>
        <taxon>Neoptera</taxon>
        <taxon>Endopterygota</taxon>
        <taxon>Lepidoptera</taxon>
        <taxon>Glossata</taxon>
        <taxon>Ditrysia</taxon>
        <taxon>Tineoidea</taxon>
        <taxon>Psychidae</taxon>
        <taxon>Oiketicinae</taxon>
        <taxon>Eumeta</taxon>
    </lineage>
</organism>
<feature type="compositionally biased region" description="Basic residues" evidence="1">
    <location>
        <begin position="17"/>
        <end position="30"/>
    </location>
</feature>
<dbReference type="Gene3D" id="3.40.50.1000">
    <property type="entry name" value="HAD superfamily/HAD-like"/>
    <property type="match status" value="1"/>
</dbReference>
<reference evidence="2 3" key="1">
    <citation type="journal article" date="2019" name="Commun. Biol.">
        <title>The bagworm genome reveals a unique fibroin gene that provides high tensile strength.</title>
        <authorList>
            <person name="Kono N."/>
            <person name="Nakamura H."/>
            <person name="Ohtoshi R."/>
            <person name="Tomita M."/>
            <person name="Numata K."/>
            <person name="Arakawa K."/>
        </authorList>
    </citation>
    <scope>NUCLEOTIDE SEQUENCE [LARGE SCALE GENOMIC DNA]</scope>
</reference>
<sequence length="96" mass="11031">MFQKMRHITNKIYEKIRSRKLRSEKKKPGRRSSNNWKSHFEIEQDIGLGKAVGFKTLLVLTSNDRATMMKHEELLPDFCADSLGDLVPQLSKAAGK</sequence>
<evidence type="ECO:0000313" key="3">
    <source>
        <dbReference type="Proteomes" id="UP000299102"/>
    </source>
</evidence>
<comment type="caution">
    <text evidence="2">The sequence shown here is derived from an EMBL/GenBank/DDBJ whole genome shotgun (WGS) entry which is preliminary data.</text>
</comment>
<dbReference type="Proteomes" id="UP000299102">
    <property type="component" value="Unassembled WGS sequence"/>
</dbReference>